<dbReference type="GO" id="GO:0036009">
    <property type="term" value="F:protein-glutamine N-methyltransferase activity"/>
    <property type="evidence" value="ECO:0007669"/>
    <property type="project" value="TreeGrafter"/>
</dbReference>
<dbReference type="EMBL" id="NEVP01000012">
    <property type="protein sequence ID" value="OZI45742.1"/>
    <property type="molecule type" value="Genomic_DNA"/>
</dbReference>
<dbReference type="Proteomes" id="UP000216913">
    <property type="component" value="Unassembled WGS sequence"/>
</dbReference>
<dbReference type="SUPFAM" id="SSF53335">
    <property type="entry name" value="S-adenosyl-L-methionine-dependent methyltransferases"/>
    <property type="match status" value="1"/>
</dbReference>
<evidence type="ECO:0000256" key="2">
    <source>
        <dbReference type="ARBA" id="ARBA00022691"/>
    </source>
</evidence>
<dbReference type="Gene3D" id="3.40.50.150">
    <property type="entry name" value="Vaccinia Virus protein VP39"/>
    <property type="match status" value="1"/>
</dbReference>
<dbReference type="InterPro" id="IPR029063">
    <property type="entry name" value="SAM-dependent_MTases_sf"/>
</dbReference>
<dbReference type="AlphaFoldDB" id="A0A261T924"/>
<dbReference type="GO" id="GO:0032259">
    <property type="term" value="P:methylation"/>
    <property type="evidence" value="ECO:0007669"/>
    <property type="project" value="UniProtKB-KW"/>
</dbReference>
<dbReference type="PANTHER" id="PTHR18895:SF74">
    <property type="entry name" value="MTRF1L RELEASE FACTOR GLUTAMINE METHYLTRANSFERASE"/>
    <property type="match status" value="1"/>
</dbReference>
<keyword evidence="2" id="KW-0949">S-adenosyl-L-methionine</keyword>
<evidence type="ECO:0000313" key="5">
    <source>
        <dbReference type="Proteomes" id="UP000216913"/>
    </source>
</evidence>
<dbReference type="RefSeq" id="WP_094803556.1">
    <property type="nucleotide sequence ID" value="NZ_NEVP01000012.1"/>
</dbReference>
<reference evidence="4 5" key="1">
    <citation type="submission" date="2017-05" db="EMBL/GenBank/DDBJ databases">
        <title>Complete and WGS of Bordetella genogroups.</title>
        <authorList>
            <person name="Spilker T."/>
            <person name="LiPuma J."/>
        </authorList>
    </citation>
    <scope>NUCLEOTIDE SEQUENCE [LARGE SCALE GENOMIC DNA]</scope>
    <source>
        <strain evidence="4 5">AU10456</strain>
    </source>
</reference>
<dbReference type="OrthoDB" id="267914at2"/>
<keyword evidence="1 4" id="KW-0489">Methyltransferase</keyword>
<feature type="domain" description="Methyltransferase small" evidence="3">
    <location>
        <begin position="197"/>
        <end position="270"/>
    </location>
</feature>
<evidence type="ECO:0000256" key="1">
    <source>
        <dbReference type="ARBA" id="ARBA00022603"/>
    </source>
</evidence>
<dbReference type="Pfam" id="PF05175">
    <property type="entry name" value="MTS"/>
    <property type="match status" value="1"/>
</dbReference>
<dbReference type="GO" id="GO:0003676">
    <property type="term" value="F:nucleic acid binding"/>
    <property type="evidence" value="ECO:0007669"/>
    <property type="project" value="InterPro"/>
</dbReference>
<sequence length="373" mass="40787">MSLEYATWTEDGAERRARWQSESGAPVPRRLECVDDTLTADLAYRMTSEGIGLVWRGDFQNARQLLQAITRRVDKRRVKPADTLLDAFNQHRMRQAQRARTLGLLLIEVQPGDHIPLRRAPDVAQACAQAHGTADEPYLISLRELQGLIGAYEWRRNGVPIAALGGATLHPYYGVFSPVRGEYIDLVARAPLPAGAATALDLGSGTGVLAAVLARRGLQVLAVDQDPRALACTRDNLQRLGLQNKVEVRASDLYPDARFDLVVCNPPWLPARPSSPIEAAIYDPDSRMLRGFLAGLGAHLTPAGEGWLVMSNLAERIGLRAPEALAGWIAEAGLRVVARHDTRPTHKRALDPTDPLHAARSGEITTLWRLAAA</sequence>
<keyword evidence="1 4" id="KW-0808">Transferase</keyword>
<accession>A0A261T924</accession>
<keyword evidence="5" id="KW-1185">Reference proteome</keyword>
<organism evidence="4 5">
    <name type="scientific">Bordetella genomosp. 5</name>
    <dbReference type="NCBI Taxonomy" id="1395608"/>
    <lineage>
        <taxon>Bacteria</taxon>
        <taxon>Pseudomonadati</taxon>
        <taxon>Pseudomonadota</taxon>
        <taxon>Betaproteobacteria</taxon>
        <taxon>Burkholderiales</taxon>
        <taxon>Alcaligenaceae</taxon>
        <taxon>Bordetella</taxon>
    </lineage>
</organism>
<evidence type="ECO:0000259" key="3">
    <source>
        <dbReference type="Pfam" id="PF05175"/>
    </source>
</evidence>
<dbReference type="CDD" id="cd02440">
    <property type="entry name" value="AdoMet_MTases"/>
    <property type="match status" value="1"/>
</dbReference>
<evidence type="ECO:0000313" key="4">
    <source>
        <dbReference type="EMBL" id="OZI45742.1"/>
    </source>
</evidence>
<dbReference type="PROSITE" id="PS00092">
    <property type="entry name" value="N6_MTASE"/>
    <property type="match status" value="1"/>
</dbReference>
<gene>
    <name evidence="4" type="ORF">CAL25_21170</name>
</gene>
<comment type="caution">
    <text evidence="4">The sequence shown here is derived from an EMBL/GenBank/DDBJ whole genome shotgun (WGS) entry which is preliminary data.</text>
</comment>
<name>A0A261T924_9BORD</name>
<dbReference type="InterPro" id="IPR007848">
    <property type="entry name" value="Small_mtfrase_dom"/>
</dbReference>
<dbReference type="InterPro" id="IPR050320">
    <property type="entry name" value="N5-glutamine_MTase"/>
</dbReference>
<dbReference type="PANTHER" id="PTHR18895">
    <property type="entry name" value="HEMK METHYLTRANSFERASE"/>
    <property type="match status" value="1"/>
</dbReference>
<dbReference type="InterPro" id="IPR002052">
    <property type="entry name" value="DNA_methylase_N6_adenine_CS"/>
</dbReference>
<protein>
    <submittedName>
        <fullName evidence="4">Methylase</fullName>
    </submittedName>
</protein>
<proteinExistence type="predicted"/>